<dbReference type="PRINTS" id="PR00471">
    <property type="entry name" value="ACETATEKNASE"/>
</dbReference>
<comment type="pathway">
    <text evidence="9">Metabolic intermediate biosynthesis; acetyl-CoA biosynthesis; acetyl-CoA from acetate: step 1/2.</text>
</comment>
<feature type="active site" description="Proton donor/acceptor" evidence="9">
    <location>
        <position position="150"/>
    </location>
</feature>
<feature type="binding site" evidence="9">
    <location>
        <position position="9"/>
    </location>
    <ligand>
        <name>Mg(2+)</name>
        <dbReference type="ChEBI" id="CHEBI:18420"/>
    </ligand>
</feature>
<dbReference type="PROSITE" id="PS01076">
    <property type="entry name" value="ACETATE_KINASE_2"/>
    <property type="match status" value="1"/>
</dbReference>
<dbReference type="GO" id="GO:0005829">
    <property type="term" value="C:cytosol"/>
    <property type="evidence" value="ECO:0007669"/>
    <property type="project" value="TreeGrafter"/>
</dbReference>
<dbReference type="PROSITE" id="PS01075">
    <property type="entry name" value="ACETATE_KINASE_1"/>
    <property type="match status" value="1"/>
</dbReference>
<dbReference type="HAMAP" id="MF_00020">
    <property type="entry name" value="Acetate_kinase"/>
    <property type="match status" value="1"/>
</dbReference>
<dbReference type="PIRSF" id="PIRSF000722">
    <property type="entry name" value="Acetate_prop_kin"/>
    <property type="match status" value="1"/>
</dbReference>
<evidence type="ECO:0000256" key="10">
    <source>
        <dbReference type="RuleBase" id="RU003835"/>
    </source>
</evidence>
<evidence type="ECO:0000256" key="5">
    <source>
        <dbReference type="ARBA" id="ARBA00022741"/>
    </source>
</evidence>
<dbReference type="EMBL" id="JARGEQ010000082">
    <property type="protein sequence ID" value="MDF1586418.1"/>
    <property type="molecule type" value="Genomic_DNA"/>
</dbReference>
<feature type="binding site" evidence="9">
    <location>
        <position position="93"/>
    </location>
    <ligand>
        <name>substrate</name>
    </ligand>
</feature>
<evidence type="ECO:0000256" key="2">
    <source>
        <dbReference type="ARBA" id="ARBA00022490"/>
    </source>
</evidence>
<dbReference type="GO" id="GO:0005524">
    <property type="term" value="F:ATP binding"/>
    <property type="evidence" value="ECO:0007669"/>
    <property type="project" value="UniProtKB-KW"/>
</dbReference>
<keyword evidence="8 9" id="KW-0460">Magnesium</keyword>
<sequence length="394" mass="42311">MDDTILVLNAGSSSIKFQLFSVGPGETLERRVRGQMDGIGTRPRLLVRDAAGAVLADRTYDPREMADASQAQDVLGAWLVGHMGGAPLAVGHRVVHGGSTHIEPVRVDALLVEELERLVPLAPLHQPGNLGPIRSILRRRPDQFQVACFDTAFHRGHPELADRFAMPDWLYEEGVRRYGFHGLSYEYVASRLPELAPEIAGGRVVVAHLGNGASMCAMVDGRSVDSTMGFTALDGLPMGTRPGQLDAGVVLYLVAQKGMDAAALERLLYHESGLLALSGVSNDVRELLASPEPRAKMALDFFAWRIAQLTGALAASMGGIDGFVFTAGIGENAAAIREAVAHRLAWLGLRLDPAANARHGPRISSADAAIACYVVPTDEELMIARHTLAVLRQR</sequence>
<feature type="site" description="Transition state stabilizer" evidence="9">
    <location>
        <position position="181"/>
    </location>
</feature>
<dbReference type="InterPro" id="IPR023865">
    <property type="entry name" value="Aliphatic_acid_kinase_CS"/>
</dbReference>
<dbReference type="RefSeq" id="WP_327788830.1">
    <property type="nucleotide sequence ID" value="NZ_JARGEQ010000082.1"/>
</dbReference>
<keyword evidence="4 9" id="KW-0479">Metal-binding</keyword>
<accession>A0AAP4D4K8</accession>
<comment type="similarity">
    <text evidence="1 9 10">Belongs to the acetokinase family.</text>
</comment>
<keyword evidence="7 9" id="KW-0067">ATP-binding</keyword>
<evidence type="ECO:0000256" key="1">
    <source>
        <dbReference type="ARBA" id="ARBA00008748"/>
    </source>
</evidence>
<evidence type="ECO:0000256" key="6">
    <source>
        <dbReference type="ARBA" id="ARBA00022777"/>
    </source>
</evidence>
<proteinExistence type="inferred from homology"/>
<evidence type="ECO:0000313" key="12">
    <source>
        <dbReference type="Proteomes" id="UP001301140"/>
    </source>
</evidence>
<feature type="binding site" evidence="9">
    <location>
        <position position="379"/>
    </location>
    <ligand>
        <name>Mg(2+)</name>
        <dbReference type="ChEBI" id="CHEBI:18420"/>
    </ligand>
</feature>
<keyword evidence="2 9" id="KW-0963">Cytoplasm</keyword>
<keyword evidence="6 9" id="KW-0418">Kinase</keyword>
<feature type="binding site" evidence="9">
    <location>
        <begin position="328"/>
        <end position="332"/>
    </location>
    <ligand>
        <name>ATP</name>
        <dbReference type="ChEBI" id="CHEBI:30616"/>
    </ligand>
</feature>
<dbReference type="GO" id="GO:0006083">
    <property type="term" value="P:acetate metabolic process"/>
    <property type="evidence" value="ECO:0007669"/>
    <property type="project" value="TreeGrafter"/>
</dbReference>
<dbReference type="InterPro" id="IPR004372">
    <property type="entry name" value="Ac/propionate_kinase"/>
</dbReference>
<dbReference type="InterPro" id="IPR000890">
    <property type="entry name" value="Aliphatic_acid_kin_short-chain"/>
</dbReference>
<dbReference type="NCBIfam" id="TIGR00016">
    <property type="entry name" value="ackA"/>
    <property type="match status" value="1"/>
</dbReference>
<dbReference type="GO" id="GO:0006085">
    <property type="term" value="P:acetyl-CoA biosynthetic process"/>
    <property type="evidence" value="ECO:0007669"/>
    <property type="project" value="UniProtKB-UniRule"/>
</dbReference>
<organism evidence="11 12">
    <name type="scientific">Marinimicrococcus flavescens</name>
    <dbReference type="NCBI Taxonomy" id="3031815"/>
    <lineage>
        <taxon>Bacteria</taxon>
        <taxon>Pseudomonadati</taxon>
        <taxon>Pseudomonadota</taxon>
        <taxon>Alphaproteobacteria</taxon>
        <taxon>Geminicoccales</taxon>
        <taxon>Geminicoccaceae</taxon>
        <taxon>Marinimicrococcus</taxon>
    </lineage>
</organism>
<comment type="cofactor">
    <cofactor evidence="9">
        <name>Mg(2+)</name>
        <dbReference type="ChEBI" id="CHEBI:18420"/>
    </cofactor>
    <cofactor evidence="9">
        <name>Mn(2+)</name>
        <dbReference type="ChEBI" id="CHEBI:29035"/>
    </cofactor>
    <text evidence="9">Mg(2+). Can also accept Mn(2+).</text>
</comment>
<comment type="function">
    <text evidence="9">Catalyzes the formation of acetyl phosphate from acetate and ATP. Can also catalyze the reverse reaction.</text>
</comment>
<feature type="binding site" evidence="9">
    <location>
        <position position="16"/>
    </location>
    <ligand>
        <name>ATP</name>
        <dbReference type="ChEBI" id="CHEBI:30616"/>
    </ligand>
</feature>
<evidence type="ECO:0000256" key="7">
    <source>
        <dbReference type="ARBA" id="ARBA00022840"/>
    </source>
</evidence>
<dbReference type="EC" id="2.7.2.1" evidence="9"/>
<evidence type="ECO:0000256" key="4">
    <source>
        <dbReference type="ARBA" id="ARBA00022723"/>
    </source>
</evidence>
<feature type="binding site" evidence="9">
    <location>
        <begin position="283"/>
        <end position="285"/>
    </location>
    <ligand>
        <name>ATP</name>
        <dbReference type="ChEBI" id="CHEBI:30616"/>
    </ligand>
</feature>
<dbReference type="SUPFAM" id="SSF53067">
    <property type="entry name" value="Actin-like ATPase domain"/>
    <property type="match status" value="2"/>
</dbReference>
<comment type="subunit">
    <text evidence="9">Homodimer.</text>
</comment>
<keyword evidence="12" id="KW-1185">Reference proteome</keyword>
<dbReference type="PANTHER" id="PTHR21060:SF21">
    <property type="entry name" value="ACETATE KINASE"/>
    <property type="match status" value="1"/>
</dbReference>
<name>A0AAP4D4K8_9PROT</name>
<dbReference type="Pfam" id="PF00871">
    <property type="entry name" value="Acetate_kinase"/>
    <property type="match status" value="1"/>
</dbReference>
<keyword evidence="5 9" id="KW-0547">Nucleotide-binding</keyword>
<evidence type="ECO:0000256" key="9">
    <source>
        <dbReference type="HAMAP-Rule" id="MF_00020"/>
    </source>
</evidence>
<dbReference type="PANTHER" id="PTHR21060">
    <property type="entry name" value="ACETATE KINASE"/>
    <property type="match status" value="1"/>
</dbReference>
<keyword evidence="3 9" id="KW-0808">Transferase</keyword>
<evidence type="ECO:0000256" key="8">
    <source>
        <dbReference type="ARBA" id="ARBA00022842"/>
    </source>
</evidence>
<evidence type="ECO:0000313" key="11">
    <source>
        <dbReference type="EMBL" id="MDF1586418.1"/>
    </source>
</evidence>
<dbReference type="Gene3D" id="3.30.420.40">
    <property type="match status" value="2"/>
</dbReference>
<feature type="site" description="Transition state stabilizer" evidence="9">
    <location>
        <position position="241"/>
    </location>
</feature>
<feature type="binding site" evidence="9">
    <location>
        <begin position="208"/>
        <end position="212"/>
    </location>
    <ligand>
        <name>ATP</name>
        <dbReference type="ChEBI" id="CHEBI:30616"/>
    </ligand>
</feature>
<dbReference type="Proteomes" id="UP001301140">
    <property type="component" value="Unassembled WGS sequence"/>
</dbReference>
<comment type="catalytic activity">
    <reaction evidence="9">
        <text>acetate + ATP = acetyl phosphate + ADP</text>
        <dbReference type="Rhea" id="RHEA:11352"/>
        <dbReference type="ChEBI" id="CHEBI:22191"/>
        <dbReference type="ChEBI" id="CHEBI:30089"/>
        <dbReference type="ChEBI" id="CHEBI:30616"/>
        <dbReference type="ChEBI" id="CHEBI:456216"/>
        <dbReference type="EC" id="2.7.2.1"/>
    </reaction>
</comment>
<dbReference type="GO" id="GO:0008776">
    <property type="term" value="F:acetate kinase activity"/>
    <property type="evidence" value="ECO:0007669"/>
    <property type="project" value="UniProtKB-UniRule"/>
</dbReference>
<protein>
    <recommendedName>
        <fullName evidence="9">Acetate kinase</fullName>
        <ecNumber evidence="9">2.7.2.1</ecNumber>
    </recommendedName>
    <alternativeName>
        <fullName evidence="9">Acetokinase</fullName>
    </alternativeName>
</protein>
<comment type="caution">
    <text evidence="11">The sequence shown here is derived from an EMBL/GenBank/DDBJ whole genome shotgun (WGS) entry which is preliminary data.</text>
</comment>
<evidence type="ECO:0000256" key="3">
    <source>
        <dbReference type="ARBA" id="ARBA00022679"/>
    </source>
</evidence>
<dbReference type="InterPro" id="IPR043129">
    <property type="entry name" value="ATPase_NBD"/>
</dbReference>
<dbReference type="GO" id="GO:0000287">
    <property type="term" value="F:magnesium ion binding"/>
    <property type="evidence" value="ECO:0007669"/>
    <property type="project" value="UniProtKB-UniRule"/>
</dbReference>
<comment type="subcellular location">
    <subcellularLocation>
        <location evidence="9">Cytoplasm</location>
    </subcellularLocation>
</comment>
<gene>
    <name evidence="9" type="primary">ackA</name>
    <name evidence="11" type="ORF">PZ740_08475</name>
</gene>
<reference evidence="11 12" key="1">
    <citation type="submission" date="2023-03" db="EMBL/GenBank/DDBJ databases">
        <title>YIM 152171 draft genome.</title>
        <authorList>
            <person name="Yang Z."/>
        </authorList>
    </citation>
    <scope>NUCLEOTIDE SEQUENCE [LARGE SCALE GENOMIC DNA]</scope>
    <source>
        <strain evidence="11 12">YIM 152171</strain>
    </source>
</reference>
<dbReference type="AlphaFoldDB" id="A0AAP4D4K8"/>